<keyword evidence="3" id="KW-0520">NAD</keyword>
<organism evidence="7 8">
    <name type="scientific">Acrocarpospora macrocephala</name>
    <dbReference type="NCBI Taxonomy" id="150177"/>
    <lineage>
        <taxon>Bacteria</taxon>
        <taxon>Bacillati</taxon>
        <taxon>Actinomycetota</taxon>
        <taxon>Actinomycetes</taxon>
        <taxon>Streptosporangiales</taxon>
        <taxon>Streptosporangiaceae</taxon>
        <taxon>Acrocarpospora</taxon>
    </lineage>
</organism>
<feature type="domain" description="6-phosphogluconate dehydrogenase NADP-binding" evidence="5">
    <location>
        <begin position="8"/>
        <end position="163"/>
    </location>
</feature>
<dbReference type="Pfam" id="PF14833">
    <property type="entry name" value="NAD_binding_11"/>
    <property type="match status" value="1"/>
</dbReference>
<evidence type="ECO:0000259" key="5">
    <source>
        <dbReference type="Pfam" id="PF03446"/>
    </source>
</evidence>
<keyword evidence="2" id="KW-0560">Oxidoreductase</keyword>
<sequence>MSHVKKIEVGWIGAGRMGAAMVRRLLLAGQPVAVWNRTPEKAEPLRVAGARIATELGEAAACPVTVTSLAASADLEEVVGRLLAAPVRPFVLVDTSTVSVASSRRVREAAAEVGVPFLSAPVSGNPSAIEAGTASFVCSGSREAYERARGVLEAIGRAATYAGEADEARLLKICHNLLLAVTTQGLAEVVVLCERLGVDRGALLDFLNESVVGSAFTRYKTDAVRRMDLTPTFTSRLLLKDVDLGLTEATAGQVPLPLVAMVRTLLVSAIAQGHGEEDFLSLLAVQARAADLDLRTEQGDIE</sequence>
<keyword evidence="8" id="KW-1185">Reference proteome</keyword>
<dbReference type="GO" id="GO:0051287">
    <property type="term" value="F:NAD binding"/>
    <property type="evidence" value="ECO:0007669"/>
    <property type="project" value="InterPro"/>
</dbReference>
<evidence type="ECO:0000256" key="4">
    <source>
        <dbReference type="PIRSR" id="PIRSR000103-1"/>
    </source>
</evidence>
<dbReference type="PANTHER" id="PTHR43580">
    <property type="entry name" value="OXIDOREDUCTASE GLYR1-RELATED"/>
    <property type="match status" value="1"/>
</dbReference>
<dbReference type="InterPro" id="IPR013328">
    <property type="entry name" value="6PGD_dom2"/>
</dbReference>
<dbReference type="PANTHER" id="PTHR43580:SF2">
    <property type="entry name" value="CYTOKINE-LIKE NUCLEAR FACTOR N-PAC"/>
    <property type="match status" value="1"/>
</dbReference>
<comment type="caution">
    <text evidence="7">The sequence shown here is derived from an EMBL/GenBank/DDBJ whole genome shotgun (WGS) entry which is preliminary data.</text>
</comment>
<dbReference type="InterPro" id="IPR006115">
    <property type="entry name" value="6PGDH_NADP-bd"/>
</dbReference>
<dbReference type="SUPFAM" id="SSF51735">
    <property type="entry name" value="NAD(P)-binding Rossmann-fold domains"/>
    <property type="match status" value="1"/>
</dbReference>
<dbReference type="EMBL" id="BLAE01000019">
    <property type="protein sequence ID" value="GES10200.1"/>
    <property type="molecule type" value="Genomic_DNA"/>
</dbReference>
<dbReference type="PIRSF" id="PIRSF000103">
    <property type="entry name" value="HIBADH"/>
    <property type="match status" value="1"/>
</dbReference>
<dbReference type="GO" id="GO:0050661">
    <property type="term" value="F:NADP binding"/>
    <property type="evidence" value="ECO:0007669"/>
    <property type="project" value="InterPro"/>
</dbReference>
<dbReference type="InterPro" id="IPR036291">
    <property type="entry name" value="NAD(P)-bd_dom_sf"/>
</dbReference>
<proteinExistence type="inferred from homology"/>
<comment type="similarity">
    <text evidence="1">Belongs to the HIBADH-related family.</text>
</comment>
<dbReference type="InterPro" id="IPR051265">
    <property type="entry name" value="HIBADH-related_NP60_sf"/>
</dbReference>
<evidence type="ECO:0000256" key="3">
    <source>
        <dbReference type="ARBA" id="ARBA00023027"/>
    </source>
</evidence>
<accession>A0A5M3WNT4</accession>
<dbReference type="InterPro" id="IPR029154">
    <property type="entry name" value="HIBADH-like_NADP-bd"/>
</dbReference>
<name>A0A5M3WNT4_9ACTN</name>
<dbReference type="AlphaFoldDB" id="A0A5M3WNT4"/>
<evidence type="ECO:0000313" key="7">
    <source>
        <dbReference type="EMBL" id="GES10200.1"/>
    </source>
</evidence>
<evidence type="ECO:0000256" key="2">
    <source>
        <dbReference type="ARBA" id="ARBA00023002"/>
    </source>
</evidence>
<feature type="domain" description="3-hydroxyisobutyrate dehydrogenase-like NAD-binding" evidence="6">
    <location>
        <begin position="170"/>
        <end position="284"/>
    </location>
</feature>
<gene>
    <name evidence="7" type="ORF">Amac_037970</name>
</gene>
<feature type="active site" evidence="4">
    <location>
        <position position="172"/>
    </location>
</feature>
<evidence type="ECO:0000259" key="6">
    <source>
        <dbReference type="Pfam" id="PF14833"/>
    </source>
</evidence>
<dbReference type="InterPro" id="IPR008927">
    <property type="entry name" value="6-PGluconate_DH-like_C_sf"/>
</dbReference>
<protein>
    <submittedName>
        <fullName evidence="7">3-hydroxyisobutyrate dehydrogenase</fullName>
    </submittedName>
</protein>
<dbReference type="Gene3D" id="3.40.50.720">
    <property type="entry name" value="NAD(P)-binding Rossmann-like Domain"/>
    <property type="match status" value="1"/>
</dbReference>
<dbReference type="Proteomes" id="UP000331127">
    <property type="component" value="Unassembled WGS sequence"/>
</dbReference>
<dbReference type="Pfam" id="PF03446">
    <property type="entry name" value="NAD_binding_2"/>
    <property type="match status" value="1"/>
</dbReference>
<reference evidence="7 8" key="1">
    <citation type="submission" date="2019-10" db="EMBL/GenBank/DDBJ databases">
        <title>Whole genome shotgun sequence of Acrocarpospora macrocephala NBRC 16266.</title>
        <authorList>
            <person name="Ichikawa N."/>
            <person name="Kimura A."/>
            <person name="Kitahashi Y."/>
            <person name="Komaki H."/>
            <person name="Oguchi A."/>
        </authorList>
    </citation>
    <scope>NUCLEOTIDE SEQUENCE [LARGE SCALE GENOMIC DNA]</scope>
    <source>
        <strain evidence="7 8">NBRC 16266</strain>
    </source>
</reference>
<dbReference type="GO" id="GO:0016491">
    <property type="term" value="F:oxidoreductase activity"/>
    <property type="evidence" value="ECO:0007669"/>
    <property type="project" value="UniProtKB-KW"/>
</dbReference>
<evidence type="ECO:0000313" key="8">
    <source>
        <dbReference type="Proteomes" id="UP000331127"/>
    </source>
</evidence>
<dbReference type="Gene3D" id="1.10.1040.10">
    <property type="entry name" value="N-(1-d-carboxylethyl)-l-norvaline Dehydrogenase, domain 2"/>
    <property type="match status" value="1"/>
</dbReference>
<dbReference type="InterPro" id="IPR015815">
    <property type="entry name" value="HIBADH-related"/>
</dbReference>
<dbReference type="SUPFAM" id="SSF48179">
    <property type="entry name" value="6-phosphogluconate dehydrogenase C-terminal domain-like"/>
    <property type="match status" value="1"/>
</dbReference>
<evidence type="ECO:0000256" key="1">
    <source>
        <dbReference type="ARBA" id="ARBA00009080"/>
    </source>
</evidence>
<dbReference type="RefSeq" id="WP_218041153.1">
    <property type="nucleotide sequence ID" value="NZ_BAAAHL010000055.1"/>
</dbReference>